<name>A0AAE1L2C8_PETCI</name>
<dbReference type="GO" id="GO:0005524">
    <property type="term" value="F:ATP binding"/>
    <property type="evidence" value="ECO:0007669"/>
    <property type="project" value="InterPro"/>
</dbReference>
<dbReference type="InterPro" id="IPR036410">
    <property type="entry name" value="HSP_DnaJ_Cys-rich_dom_sf"/>
</dbReference>
<keyword evidence="21" id="KW-1185">Reference proteome</keyword>
<evidence type="ECO:0000256" key="13">
    <source>
        <dbReference type="ARBA" id="ARBA00023186"/>
    </source>
</evidence>
<dbReference type="SUPFAM" id="SSF49493">
    <property type="entry name" value="HSP40/DnaJ peptide-binding domain"/>
    <property type="match status" value="1"/>
</dbReference>
<keyword evidence="5" id="KW-0677">Repeat</keyword>
<proteinExistence type="inferred from homology"/>
<dbReference type="GO" id="GO:0005102">
    <property type="term" value="F:signaling receptor binding"/>
    <property type="evidence" value="ECO:0007669"/>
    <property type="project" value="UniProtKB-ARBA"/>
</dbReference>
<evidence type="ECO:0000256" key="15">
    <source>
        <dbReference type="ARBA" id="ARBA00093620"/>
    </source>
</evidence>
<dbReference type="HAMAP" id="MF_01152">
    <property type="entry name" value="DnaJ"/>
    <property type="match status" value="1"/>
</dbReference>
<keyword evidence="6 16" id="KW-0863">Zinc-finger</keyword>
<dbReference type="PROSITE" id="PS00636">
    <property type="entry name" value="DNAJ_1"/>
    <property type="match status" value="1"/>
</dbReference>
<evidence type="ECO:0000256" key="14">
    <source>
        <dbReference type="ARBA" id="ARBA00080150"/>
    </source>
</evidence>
<gene>
    <name evidence="20" type="ORF">Pcinc_003055</name>
</gene>
<evidence type="ECO:0000256" key="10">
    <source>
        <dbReference type="ARBA" id="ARBA00022990"/>
    </source>
</evidence>
<dbReference type="SUPFAM" id="SSF57938">
    <property type="entry name" value="DnaJ/Hsp40 cysteine-rich domain"/>
    <property type="match status" value="1"/>
</dbReference>
<dbReference type="InterPro" id="IPR001623">
    <property type="entry name" value="DnaJ_domain"/>
</dbReference>
<evidence type="ECO:0000256" key="12">
    <source>
        <dbReference type="ARBA" id="ARBA00023136"/>
    </source>
</evidence>
<evidence type="ECO:0000256" key="11">
    <source>
        <dbReference type="ARBA" id="ARBA00023128"/>
    </source>
</evidence>
<dbReference type="GO" id="GO:0005741">
    <property type="term" value="C:mitochondrial outer membrane"/>
    <property type="evidence" value="ECO:0007669"/>
    <property type="project" value="UniProtKB-SubCell"/>
</dbReference>
<dbReference type="GO" id="GO:0051082">
    <property type="term" value="F:unfolded protein binding"/>
    <property type="evidence" value="ECO:0007669"/>
    <property type="project" value="InterPro"/>
</dbReference>
<evidence type="ECO:0000256" key="2">
    <source>
        <dbReference type="ARBA" id="ARBA00022473"/>
    </source>
</evidence>
<evidence type="ECO:0000256" key="16">
    <source>
        <dbReference type="PROSITE-ProRule" id="PRU00546"/>
    </source>
</evidence>
<dbReference type="InterPro" id="IPR051938">
    <property type="entry name" value="Apopto_cytoskel_mod"/>
</dbReference>
<keyword evidence="12" id="KW-0472">Membrane</keyword>
<feature type="compositionally biased region" description="Low complexity" evidence="17">
    <location>
        <begin position="486"/>
        <end position="497"/>
    </location>
</feature>
<dbReference type="PANTHER" id="PTHR44145">
    <property type="entry name" value="DNAJ HOMOLOG SUBFAMILY A MEMBER 3, MITOCHONDRIAL"/>
    <property type="match status" value="1"/>
</dbReference>
<keyword evidence="8 16" id="KW-0862">Zinc</keyword>
<dbReference type="EMBL" id="JAWQEG010000229">
    <property type="protein sequence ID" value="KAK3893108.1"/>
    <property type="molecule type" value="Genomic_DNA"/>
</dbReference>
<keyword evidence="13" id="KW-0143">Chaperone</keyword>
<dbReference type="CDD" id="cd10719">
    <property type="entry name" value="DnaJ_zf"/>
    <property type="match status" value="1"/>
</dbReference>
<feature type="compositionally biased region" description="Basic and acidic residues" evidence="17">
    <location>
        <begin position="521"/>
        <end position="540"/>
    </location>
</feature>
<evidence type="ECO:0000256" key="6">
    <source>
        <dbReference type="ARBA" id="ARBA00022771"/>
    </source>
</evidence>
<accession>A0AAE1L2C8</accession>
<evidence type="ECO:0000256" key="3">
    <source>
        <dbReference type="ARBA" id="ARBA00022481"/>
    </source>
</evidence>
<dbReference type="PROSITE" id="PS51188">
    <property type="entry name" value="ZF_CR"/>
    <property type="match status" value="1"/>
</dbReference>
<dbReference type="GO" id="GO:0005829">
    <property type="term" value="C:cytosol"/>
    <property type="evidence" value="ECO:0007669"/>
    <property type="project" value="UniProtKB-ARBA"/>
</dbReference>
<feature type="region of interest" description="Disordered" evidence="17">
    <location>
        <begin position="475"/>
        <end position="540"/>
    </location>
</feature>
<dbReference type="GO" id="GO:0007005">
    <property type="term" value="P:mitochondrion organization"/>
    <property type="evidence" value="ECO:0007669"/>
    <property type="project" value="TreeGrafter"/>
</dbReference>
<keyword evidence="11" id="KW-0496">Mitochondrion</keyword>
<dbReference type="FunFam" id="2.10.230.10:FF:000003">
    <property type="entry name" value="dnaJ homolog subfamily A member 3, mitochondrial"/>
    <property type="match status" value="1"/>
</dbReference>
<dbReference type="FunFam" id="2.60.260.20:FF:000005">
    <property type="entry name" value="Chaperone protein dnaJ 1, mitochondrial"/>
    <property type="match status" value="1"/>
</dbReference>
<dbReference type="InterPro" id="IPR012724">
    <property type="entry name" value="DnaJ"/>
</dbReference>
<dbReference type="InterPro" id="IPR008971">
    <property type="entry name" value="HSP40/DnaJ_pept-bd"/>
</dbReference>
<dbReference type="PROSITE" id="PS50076">
    <property type="entry name" value="DNAJ_2"/>
    <property type="match status" value="1"/>
</dbReference>
<evidence type="ECO:0000259" key="18">
    <source>
        <dbReference type="PROSITE" id="PS50076"/>
    </source>
</evidence>
<evidence type="ECO:0000256" key="17">
    <source>
        <dbReference type="SAM" id="MobiDB-lite"/>
    </source>
</evidence>
<feature type="domain" description="J" evidence="18">
    <location>
        <begin position="81"/>
        <end position="146"/>
    </location>
</feature>
<reference evidence="20" key="1">
    <citation type="submission" date="2023-10" db="EMBL/GenBank/DDBJ databases">
        <title>Genome assemblies of two species of porcelain crab, Petrolisthes cinctipes and Petrolisthes manimaculis (Anomura: Porcellanidae).</title>
        <authorList>
            <person name="Angst P."/>
        </authorList>
    </citation>
    <scope>NUCLEOTIDE SEQUENCE</scope>
    <source>
        <strain evidence="20">PB745_01</strain>
        <tissue evidence="20">Gill</tissue>
    </source>
</reference>
<dbReference type="InterPro" id="IPR001305">
    <property type="entry name" value="HSP_DnaJ_Cys-rich_dom"/>
</dbReference>
<keyword evidence="3" id="KW-0488">Methylation</keyword>
<keyword evidence="9" id="KW-0809">Transit peptide</keyword>
<dbReference type="Gene3D" id="1.10.287.110">
    <property type="entry name" value="DnaJ domain"/>
    <property type="match status" value="1"/>
</dbReference>
<dbReference type="GO" id="GO:0043066">
    <property type="term" value="P:negative regulation of apoptotic process"/>
    <property type="evidence" value="ECO:0007669"/>
    <property type="project" value="TreeGrafter"/>
</dbReference>
<dbReference type="Pfam" id="PF01556">
    <property type="entry name" value="DnaJ_C"/>
    <property type="match status" value="1"/>
</dbReference>
<sequence>MAAAMVGGGLRTTLLFTSLKVSRGNYTRQFKYYWIPGRNVHLISTLPWSLRCTKRWRKGLTINNTPNFTHFHTSSTSPQKDYYEILGVPRNSSVKEIKKAYYQLAKKYHPDVNRNDPSSQKKFTEASEAYEVLSDEEKRRQYDTMGRTAEQMGATGGAGNPFQSGWQYQTSIDPEELFRKIFGDFKRAGGMDMGGQDFAESAFGFGAAQEIALNLNFKQAARGVNKEVSLNTVDICPKCRGSRCEPGTKAARCQYCNGTGMETISTGPFVMRQTCRYCHGTRMHIKFPCIECEGKGQTVQRKTVTIPVPAGIEDGQTLRITVGRKEVFVRISVGKSDYYRRDGADVHTDATISLCQAALGGATRIQGIYEDLTLEIPEGTHSHTRIRLGSKGLKRVNSYGYGDHYVNVKVRVPTRLSPAQKALVTALAELETDTPGTITGMTYTKDGNQVAVDEDVILQKVRQAVSGKVEDIVARPVTDATSDTQPDPNNKNNNDNNTDSLGNHDNNKNNNNNNDNNTSHSRHDEAAAVEEKDESQSKSC</sequence>
<dbReference type="InterPro" id="IPR036869">
    <property type="entry name" value="J_dom_sf"/>
</dbReference>
<keyword evidence="10" id="KW-0007">Acetylation</keyword>
<keyword evidence="4 16" id="KW-0479">Metal-binding</keyword>
<protein>
    <recommendedName>
        <fullName evidence="15">DnaJ homolog l(2)tid, mitochondrial</fullName>
    </recommendedName>
    <alternativeName>
        <fullName evidence="14">Protein lethal(2)tumorous imaginal discs</fullName>
    </alternativeName>
</protein>
<keyword evidence="7" id="KW-1000">Mitochondrion outer membrane</keyword>
<dbReference type="SMART" id="SM00271">
    <property type="entry name" value="DnaJ"/>
    <property type="match status" value="1"/>
</dbReference>
<comment type="subcellular location">
    <subcellularLocation>
        <location evidence="1">Mitochondrion outer membrane</location>
    </subcellularLocation>
</comment>
<dbReference type="InterPro" id="IPR002939">
    <property type="entry name" value="DnaJ_C"/>
</dbReference>
<dbReference type="InterPro" id="IPR018253">
    <property type="entry name" value="DnaJ_domain_CS"/>
</dbReference>
<dbReference type="SUPFAM" id="SSF46565">
    <property type="entry name" value="Chaperone J-domain"/>
    <property type="match status" value="1"/>
</dbReference>
<dbReference type="PANTHER" id="PTHR44145:SF3">
    <property type="entry name" value="DNAJ HOMOLOG SUBFAMILY A MEMBER 3, MITOCHONDRIAL"/>
    <property type="match status" value="1"/>
</dbReference>
<evidence type="ECO:0000256" key="5">
    <source>
        <dbReference type="ARBA" id="ARBA00022737"/>
    </source>
</evidence>
<evidence type="ECO:0000313" key="20">
    <source>
        <dbReference type="EMBL" id="KAK3893108.1"/>
    </source>
</evidence>
<dbReference type="GO" id="GO:0009408">
    <property type="term" value="P:response to heat"/>
    <property type="evidence" value="ECO:0007669"/>
    <property type="project" value="InterPro"/>
</dbReference>
<evidence type="ECO:0000256" key="4">
    <source>
        <dbReference type="ARBA" id="ARBA00022723"/>
    </source>
</evidence>
<feature type="zinc finger region" description="CR-type" evidence="16">
    <location>
        <begin position="223"/>
        <end position="301"/>
    </location>
</feature>
<dbReference type="CDD" id="cd06257">
    <property type="entry name" value="DnaJ"/>
    <property type="match status" value="1"/>
</dbReference>
<dbReference type="PRINTS" id="PR00625">
    <property type="entry name" value="JDOMAIN"/>
</dbReference>
<dbReference type="Proteomes" id="UP001286313">
    <property type="component" value="Unassembled WGS sequence"/>
</dbReference>
<dbReference type="Gene3D" id="2.10.230.10">
    <property type="entry name" value="Heat shock protein DnaJ, cysteine-rich domain"/>
    <property type="match status" value="1"/>
</dbReference>
<feature type="domain" description="CR-type" evidence="19">
    <location>
        <begin position="223"/>
        <end position="301"/>
    </location>
</feature>
<evidence type="ECO:0000256" key="9">
    <source>
        <dbReference type="ARBA" id="ARBA00022946"/>
    </source>
</evidence>
<evidence type="ECO:0000259" key="19">
    <source>
        <dbReference type="PROSITE" id="PS51188"/>
    </source>
</evidence>
<dbReference type="Pfam" id="PF00684">
    <property type="entry name" value="DnaJ_CXXCXGXG"/>
    <property type="match status" value="1"/>
</dbReference>
<dbReference type="FunFam" id="1.10.287.110:FF:000075">
    <property type="entry name" value="Uncharacterized protein, isoform D"/>
    <property type="match status" value="1"/>
</dbReference>
<dbReference type="GO" id="GO:0006457">
    <property type="term" value="P:protein folding"/>
    <property type="evidence" value="ECO:0007669"/>
    <property type="project" value="InterPro"/>
</dbReference>
<dbReference type="AlphaFoldDB" id="A0AAE1L2C8"/>
<dbReference type="Pfam" id="PF00226">
    <property type="entry name" value="DnaJ"/>
    <property type="match status" value="1"/>
</dbReference>
<evidence type="ECO:0000313" key="21">
    <source>
        <dbReference type="Proteomes" id="UP001286313"/>
    </source>
</evidence>
<dbReference type="Gene3D" id="2.60.260.20">
    <property type="entry name" value="Urease metallochaperone UreE, N-terminal domain"/>
    <property type="match status" value="2"/>
</dbReference>
<keyword evidence="2" id="KW-0217">Developmental protein</keyword>
<comment type="caution">
    <text evidence="20">The sequence shown here is derived from an EMBL/GenBank/DDBJ whole genome shotgun (WGS) entry which is preliminary data.</text>
</comment>
<evidence type="ECO:0000256" key="8">
    <source>
        <dbReference type="ARBA" id="ARBA00022833"/>
    </source>
</evidence>
<evidence type="ECO:0000256" key="1">
    <source>
        <dbReference type="ARBA" id="ARBA00004294"/>
    </source>
</evidence>
<evidence type="ECO:0000256" key="7">
    <source>
        <dbReference type="ARBA" id="ARBA00022787"/>
    </source>
</evidence>
<dbReference type="GO" id="GO:0031072">
    <property type="term" value="F:heat shock protein binding"/>
    <property type="evidence" value="ECO:0007669"/>
    <property type="project" value="InterPro"/>
</dbReference>
<dbReference type="CDD" id="cd10747">
    <property type="entry name" value="DnaJ_C"/>
    <property type="match status" value="1"/>
</dbReference>
<organism evidence="20 21">
    <name type="scientific">Petrolisthes cinctipes</name>
    <name type="common">Flat porcelain crab</name>
    <dbReference type="NCBI Taxonomy" id="88211"/>
    <lineage>
        <taxon>Eukaryota</taxon>
        <taxon>Metazoa</taxon>
        <taxon>Ecdysozoa</taxon>
        <taxon>Arthropoda</taxon>
        <taxon>Crustacea</taxon>
        <taxon>Multicrustacea</taxon>
        <taxon>Malacostraca</taxon>
        <taxon>Eumalacostraca</taxon>
        <taxon>Eucarida</taxon>
        <taxon>Decapoda</taxon>
        <taxon>Pleocyemata</taxon>
        <taxon>Anomura</taxon>
        <taxon>Galatheoidea</taxon>
        <taxon>Porcellanidae</taxon>
        <taxon>Petrolisthes</taxon>
    </lineage>
</organism>
<dbReference type="GO" id="GO:0008270">
    <property type="term" value="F:zinc ion binding"/>
    <property type="evidence" value="ECO:0007669"/>
    <property type="project" value="UniProtKB-KW"/>
</dbReference>
<feature type="compositionally biased region" description="Low complexity" evidence="17">
    <location>
        <begin position="508"/>
        <end position="517"/>
    </location>
</feature>